<dbReference type="EMBL" id="CP079216">
    <property type="protein sequence ID" value="QXT62084.1"/>
    <property type="molecule type" value="Genomic_DNA"/>
</dbReference>
<proteinExistence type="predicted"/>
<keyword evidence="3 5" id="KW-1133">Transmembrane helix</keyword>
<dbReference type="RefSeq" id="WP_219080643.1">
    <property type="nucleotide sequence ID" value="NZ_CP079216.1"/>
</dbReference>
<dbReference type="InterPro" id="IPR003593">
    <property type="entry name" value="AAA+_ATPase"/>
</dbReference>
<feature type="transmembrane region" description="Helical" evidence="5">
    <location>
        <begin position="130"/>
        <end position="155"/>
    </location>
</feature>
<feature type="domain" description="ABC transporter" evidence="6">
    <location>
        <begin position="334"/>
        <end position="569"/>
    </location>
</feature>
<dbReference type="InterPro" id="IPR017871">
    <property type="entry name" value="ABC_transporter-like_CS"/>
</dbReference>
<feature type="transmembrane region" description="Helical" evidence="5">
    <location>
        <begin position="55"/>
        <end position="74"/>
    </location>
</feature>
<evidence type="ECO:0000259" key="7">
    <source>
        <dbReference type="PROSITE" id="PS50929"/>
    </source>
</evidence>
<keyword evidence="8" id="KW-0547">Nucleotide-binding</keyword>
<comment type="subcellular location">
    <subcellularLocation>
        <location evidence="1">Membrane</location>
        <topology evidence="1">Multi-pass membrane protein</topology>
    </subcellularLocation>
</comment>
<protein>
    <submittedName>
        <fullName evidence="8">ABC transporter ATP-binding protein/permease</fullName>
    </submittedName>
</protein>
<accession>A0ABX8SLK7</accession>
<evidence type="ECO:0000256" key="1">
    <source>
        <dbReference type="ARBA" id="ARBA00004141"/>
    </source>
</evidence>
<dbReference type="InterPro" id="IPR039421">
    <property type="entry name" value="Type_1_exporter"/>
</dbReference>
<evidence type="ECO:0000256" key="3">
    <source>
        <dbReference type="ARBA" id="ARBA00022989"/>
    </source>
</evidence>
<keyword evidence="9" id="KW-1185">Reference proteome</keyword>
<evidence type="ECO:0000313" key="8">
    <source>
        <dbReference type="EMBL" id="QXT62084.1"/>
    </source>
</evidence>
<organism evidence="8 9">
    <name type="scientific">Tessaracoccus palaemonis</name>
    <dbReference type="NCBI Taxonomy" id="2829499"/>
    <lineage>
        <taxon>Bacteria</taxon>
        <taxon>Bacillati</taxon>
        <taxon>Actinomycetota</taxon>
        <taxon>Actinomycetes</taxon>
        <taxon>Propionibacteriales</taxon>
        <taxon>Propionibacteriaceae</taxon>
        <taxon>Tessaracoccus</taxon>
    </lineage>
</organism>
<dbReference type="PANTHER" id="PTHR43394">
    <property type="entry name" value="ATP-DEPENDENT PERMEASE MDL1, MITOCHONDRIAL"/>
    <property type="match status" value="1"/>
</dbReference>
<evidence type="ECO:0000256" key="2">
    <source>
        <dbReference type="ARBA" id="ARBA00022692"/>
    </source>
</evidence>
<evidence type="ECO:0000256" key="4">
    <source>
        <dbReference type="ARBA" id="ARBA00023136"/>
    </source>
</evidence>
<feature type="transmembrane region" description="Helical" evidence="5">
    <location>
        <begin position="161"/>
        <end position="180"/>
    </location>
</feature>
<evidence type="ECO:0000256" key="5">
    <source>
        <dbReference type="SAM" id="Phobius"/>
    </source>
</evidence>
<evidence type="ECO:0000259" key="6">
    <source>
        <dbReference type="PROSITE" id="PS50893"/>
    </source>
</evidence>
<feature type="transmembrane region" description="Helical" evidence="5">
    <location>
        <begin position="262"/>
        <end position="286"/>
    </location>
</feature>
<dbReference type="InterPro" id="IPR003439">
    <property type="entry name" value="ABC_transporter-like_ATP-bd"/>
</dbReference>
<feature type="domain" description="ABC transmembrane type-1" evidence="7">
    <location>
        <begin position="21"/>
        <end position="266"/>
    </location>
</feature>
<keyword evidence="8" id="KW-0067">ATP-binding</keyword>
<dbReference type="GO" id="GO:0005524">
    <property type="term" value="F:ATP binding"/>
    <property type="evidence" value="ECO:0007669"/>
    <property type="project" value="UniProtKB-KW"/>
</dbReference>
<keyword evidence="2 5" id="KW-0812">Transmembrane</keyword>
<gene>
    <name evidence="8" type="ORF">KDB89_09895</name>
</gene>
<dbReference type="InterPro" id="IPR011527">
    <property type="entry name" value="ABC1_TM_dom"/>
</dbReference>
<dbReference type="PROSITE" id="PS00211">
    <property type="entry name" value="ABC_TRANSPORTER_1"/>
    <property type="match status" value="1"/>
</dbReference>
<name>A0ABX8SLK7_9ACTN</name>
<sequence length="571" mass="60016">MNRLDLTRWLVHHTRQFLPTLTLAVLARLAGQLLGVALLVVAVDRLGRAAAGEDVSVWGSVGVLAAIAILKAVLRYAEHYAGHWVAFTALQHLRNLFFHRLVPQAPAATRGRAGAELTERATRDIDRIEVFFAHTLPPAISSVLVPATALIWLGAAVDSRLALIVAPLVVLGVVVAPWLAGRSTWRAAGRVAKGRGDIAAHLGDDFQGLREILAFGQAGQRLAGLDAADAELTKARSGSGRVQGARAAVGTVLQLGAIVMPLIVGSAIGATAIDIAVTLAVAVALWKPAQGIDDFVTGLDASFAAAERVRRIVDGVPTVQEPTAPGALPADASVTLEDVTMRYPGAERPALDAVSVSFPARRWSRLVGISGSGKSTLASLIPRGFDPASGTVRIGGVDVRGLPLDELRRRVALVSQRPTMLKGTLGDNLRLGRPDATDLELVEAMRTVALDGWLAGLPQGLDTPIGERGTTVSGGQLQRVALARALVSRPDALILDEALSQLDADTAREVCARLAAFDDELTVIEITHRADLVPDDGFVTVLDEGRVVEAGTAGELRAGRGAFARLEARVA</sequence>
<dbReference type="Pfam" id="PF00664">
    <property type="entry name" value="ABC_membrane"/>
    <property type="match status" value="1"/>
</dbReference>
<dbReference type="Pfam" id="PF00005">
    <property type="entry name" value="ABC_tran"/>
    <property type="match status" value="1"/>
</dbReference>
<dbReference type="PROSITE" id="PS50929">
    <property type="entry name" value="ABC_TM1F"/>
    <property type="match status" value="1"/>
</dbReference>
<dbReference type="PANTHER" id="PTHR43394:SF1">
    <property type="entry name" value="ATP-BINDING CASSETTE SUB-FAMILY B MEMBER 10, MITOCHONDRIAL"/>
    <property type="match status" value="1"/>
</dbReference>
<feature type="transmembrane region" description="Helical" evidence="5">
    <location>
        <begin position="21"/>
        <end position="43"/>
    </location>
</feature>
<dbReference type="Proteomes" id="UP000824504">
    <property type="component" value="Chromosome"/>
</dbReference>
<dbReference type="SMART" id="SM00382">
    <property type="entry name" value="AAA"/>
    <property type="match status" value="1"/>
</dbReference>
<evidence type="ECO:0000313" key="9">
    <source>
        <dbReference type="Proteomes" id="UP000824504"/>
    </source>
</evidence>
<dbReference type="PROSITE" id="PS50893">
    <property type="entry name" value="ABC_TRANSPORTER_2"/>
    <property type="match status" value="1"/>
</dbReference>
<reference evidence="8 9" key="1">
    <citation type="submission" date="2021-07" db="EMBL/GenBank/DDBJ databases">
        <title>complete genome sequencing of Tessaracoccus sp.J1M15.</title>
        <authorList>
            <person name="Bae J.-W."/>
            <person name="Kim D.-y."/>
        </authorList>
    </citation>
    <scope>NUCLEOTIDE SEQUENCE [LARGE SCALE GENOMIC DNA]</scope>
    <source>
        <strain evidence="8 9">J1M15</strain>
    </source>
</reference>
<keyword evidence="4 5" id="KW-0472">Membrane</keyword>